<dbReference type="Pfam" id="PF22936">
    <property type="entry name" value="Pol_BBD"/>
    <property type="match status" value="1"/>
</dbReference>
<dbReference type="PROSITE" id="PS50994">
    <property type="entry name" value="INTEGRASE"/>
    <property type="match status" value="1"/>
</dbReference>
<keyword evidence="1" id="KW-0645">Protease</keyword>
<reference evidence="3 4" key="1">
    <citation type="journal article" date="2018" name="PLoS Genet.">
        <title>Population sequencing reveals clonal diversity and ancestral inbreeding in the grapevine cultivar Chardonnay.</title>
        <authorList>
            <person name="Roach M.J."/>
            <person name="Johnson D.L."/>
            <person name="Bohlmann J."/>
            <person name="van Vuuren H.J."/>
            <person name="Jones S.J."/>
            <person name="Pretorius I.S."/>
            <person name="Schmidt S.A."/>
            <person name="Borneman A.R."/>
        </authorList>
    </citation>
    <scope>NUCLEOTIDE SEQUENCE [LARGE SCALE GENOMIC DNA]</scope>
    <source>
        <strain evidence="4">cv. Chardonnay</strain>
        <tissue evidence="3">Leaf</tissue>
    </source>
</reference>
<proteinExistence type="predicted"/>
<dbReference type="InterPro" id="IPR036397">
    <property type="entry name" value="RNaseH_sf"/>
</dbReference>
<keyword evidence="1" id="KW-0064">Aspartyl protease</keyword>
<dbReference type="GO" id="GO:0004190">
    <property type="term" value="F:aspartic-type endopeptidase activity"/>
    <property type="evidence" value="ECO:0007669"/>
    <property type="project" value="UniProtKB-KW"/>
</dbReference>
<dbReference type="InterPro" id="IPR043502">
    <property type="entry name" value="DNA/RNA_pol_sf"/>
</dbReference>
<dbReference type="EMBL" id="QGNW01000805">
    <property type="protein sequence ID" value="RVW61811.1"/>
    <property type="molecule type" value="Genomic_DNA"/>
</dbReference>
<dbReference type="GO" id="GO:0015074">
    <property type="term" value="P:DNA integration"/>
    <property type="evidence" value="ECO:0007669"/>
    <property type="project" value="InterPro"/>
</dbReference>
<evidence type="ECO:0000313" key="3">
    <source>
        <dbReference type="EMBL" id="RVW61811.1"/>
    </source>
</evidence>
<dbReference type="PANTHER" id="PTHR11439:SF467">
    <property type="entry name" value="INTEGRASE CATALYTIC DOMAIN-CONTAINING PROTEIN"/>
    <property type="match status" value="1"/>
</dbReference>
<organism evidence="3 4">
    <name type="scientific">Vitis vinifera</name>
    <name type="common">Grape</name>
    <dbReference type="NCBI Taxonomy" id="29760"/>
    <lineage>
        <taxon>Eukaryota</taxon>
        <taxon>Viridiplantae</taxon>
        <taxon>Streptophyta</taxon>
        <taxon>Embryophyta</taxon>
        <taxon>Tracheophyta</taxon>
        <taxon>Spermatophyta</taxon>
        <taxon>Magnoliopsida</taxon>
        <taxon>eudicotyledons</taxon>
        <taxon>Gunneridae</taxon>
        <taxon>Pentapetalae</taxon>
        <taxon>rosids</taxon>
        <taxon>Vitales</taxon>
        <taxon>Vitaceae</taxon>
        <taxon>Viteae</taxon>
        <taxon>Vitis</taxon>
    </lineage>
</organism>
<dbReference type="SUPFAM" id="SSF53098">
    <property type="entry name" value="Ribonuclease H-like"/>
    <property type="match status" value="1"/>
</dbReference>
<dbReference type="InterPro" id="IPR001584">
    <property type="entry name" value="Integrase_cat-core"/>
</dbReference>
<dbReference type="AlphaFoldDB" id="A0A438FPG4"/>
<evidence type="ECO:0000256" key="1">
    <source>
        <dbReference type="ARBA" id="ARBA00022750"/>
    </source>
</evidence>
<keyword evidence="1" id="KW-0378">Hydrolase</keyword>
<dbReference type="InterPro" id="IPR012337">
    <property type="entry name" value="RNaseH-like_sf"/>
</dbReference>
<dbReference type="InterPro" id="IPR054722">
    <property type="entry name" value="PolX-like_BBD"/>
</dbReference>
<comment type="caution">
    <text evidence="3">The sequence shown here is derived from an EMBL/GenBank/DDBJ whole genome shotgun (WGS) entry which is preliminary data.</text>
</comment>
<name>A0A438FPG4_VITVI</name>
<dbReference type="InterPro" id="IPR013103">
    <property type="entry name" value="RVT_2"/>
</dbReference>
<evidence type="ECO:0000259" key="2">
    <source>
        <dbReference type="PROSITE" id="PS50994"/>
    </source>
</evidence>
<dbReference type="GO" id="GO:0003676">
    <property type="term" value="F:nucleic acid binding"/>
    <property type="evidence" value="ECO:0007669"/>
    <property type="project" value="InterPro"/>
</dbReference>
<feature type="domain" description="Integrase catalytic" evidence="2">
    <location>
        <begin position="130"/>
        <end position="251"/>
    </location>
</feature>
<sequence length="813" mass="91858">MSLMIMKGSITPAIRGAIPDSDNAMSYIKSVEEQFLGTSKSLASTLMIKMITMKYDGHSGVLDIPPKSWWIDTGASIHITNSLQGYLTSKRLSKGERTITLGNGTEVEIEAIGTLHLILDTGFIMDLVDTVYVPVFTRNLISVPRLDSYGYELKFGNKIVSLFYNSCLVGSGTLRALDVFEIYKAEVENQLNWRIKSVRSDRGGEYYGRFTESGQHLSAFALFLREHGIIANYTMPGTPEQNGVAERRNPLKTAVHILNRVPSKAVPKTPYELWGPKIVETRHAVFLENEYFSGRTELKKLTSNEVSTPMMEYGVTQEVSCNENENVPTTEVSLRRSQREKRPAISNDYEVYLNECDYDVGLESDPTSYDQAINSENSTLWLYAMEEELKSMKDNEVWDLVELPKGIKTIGCKWIFKTKHDSKGNVERYKARLVAKGYTQKEGIDYKETFSPVSKKDSLRIVMALVAHFDLELHQMDVKTAFLNGDLHEEVYMDQPEGFQDKGKAHMVCKLKKSIYGLKQASRQWYLKFHEILITFGFKENLVDQCIYLKISGSKICIIVLYVDDMLLASNNMGMILETKQFLSKNFDMKDLGEASYVIGIEIHRDSVAPVVKGDIFCELQCPKNDLEKKQMDKIPYASAVGSIMYAQVCTRPDIAYVVGMLGRYQSNPVLIIGKQLRKYCYLQGTKDYMLTYREKDNLEIIGYSDSDYAGCKDTRKSTSGRGFVLQPLLLALDSAFVKVMEPALEWLFKLYSLGLIRGVIDGKEMIEAVWKSISSGEDVVDLAVLKVIFSAVRFPVVEVPNGSKCDEKIGMD</sequence>
<dbReference type="SUPFAM" id="SSF56672">
    <property type="entry name" value="DNA/RNA polymerases"/>
    <property type="match status" value="1"/>
</dbReference>
<dbReference type="Pfam" id="PF07727">
    <property type="entry name" value="RVT_2"/>
    <property type="match status" value="1"/>
</dbReference>
<dbReference type="Proteomes" id="UP000288805">
    <property type="component" value="Unassembled WGS sequence"/>
</dbReference>
<evidence type="ECO:0000313" key="4">
    <source>
        <dbReference type="Proteomes" id="UP000288805"/>
    </source>
</evidence>
<accession>A0A438FPG4</accession>
<gene>
    <name evidence="3" type="primary">POLX_417</name>
    <name evidence="3" type="ORF">CK203_065644</name>
</gene>
<dbReference type="PANTHER" id="PTHR11439">
    <property type="entry name" value="GAG-POL-RELATED RETROTRANSPOSON"/>
    <property type="match status" value="1"/>
</dbReference>
<dbReference type="Gene3D" id="3.30.420.10">
    <property type="entry name" value="Ribonuclease H-like superfamily/Ribonuclease H"/>
    <property type="match status" value="1"/>
</dbReference>
<protein>
    <submittedName>
        <fullName evidence="3">Retrovirus-related Pol polyprotein from transposon TNT 1-94</fullName>
    </submittedName>
</protein>